<dbReference type="EMBL" id="HBIQ01084066">
    <property type="protein sequence ID" value="CAE0585718.1"/>
    <property type="molecule type" value="Transcribed_RNA"/>
</dbReference>
<reference evidence="2" key="1">
    <citation type="submission" date="2021-01" db="EMBL/GenBank/DDBJ databases">
        <authorList>
            <person name="Corre E."/>
            <person name="Pelletier E."/>
            <person name="Niang G."/>
            <person name="Scheremetjew M."/>
            <person name="Finn R."/>
            <person name="Kale V."/>
            <person name="Holt S."/>
            <person name="Cochrane G."/>
            <person name="Meng A."/>
            <person name="Brown T."/>
            <person name="Cohen L."/>
        </authorList>
    </citation>
    <scope>NUCLEOTIDE SEQUENCE</scope>
    <source>
        <strain evidence="2">SPMC142</strain>
    </source>
</reference>
<feature type="compositionally biased region" description="Polar residues" evidence="1">
    <location>
        <begin position="1"/>
        <end position="24"/>
    </location>
</feature>
<evidence type="ECO:0000256" key="1">
    <source>
        <dbReference type="SAM" id="MobiDB-lite"/>
    </source>
</evidence>
<feature type="compositionally biased region" description="Basic and acidic residues" evidence="1">
    <location>
        <begin position="92"/>
        <end position="103"/>
    </location>
</feature>
<feature type="region of interest" description="Disordered" evidence="1">
    <location>
        <begin position="1"/>
        <end position="73"/>
    </location>
</feature>
<gene>
    <name evidence="2" type="ORF">SACU0126_LOCUS26851</name>
</gene>
<feature type="compositionally biased region" description="Basic and acidic residues" evidence="1">
    <location>
        <begin position="60"/>
        <end position="73"/>
    </location>
</feature>
<sequence length="822" mass="89408">MASLMAQISISFSPRDSRRPSLTASEAHGSYLITPTHASPVASPPKKGEPARTRTFPQTAEERATDQASRDEAVRVQQGWLASLLSAMATPRNEDRRSDRQSDGDPAMSAAPPPSPAATGGTLPRVETEEDRAARAEALRSQQGWLAGLMHGMRSFAGASSQELVIDEDEAVAAGRPPSPANKTGPGAEGRLQESEMDRAARAEALLSQQGWLANLLYGMRSFEGASTDALDADGRAETVAAKMGPREETDVDRKARVEALRSQQGWLAGLLMGMRSYEGGSTDAIDAVASPRRQGETDQDRAARWEAVRSQREWLAKLLMGTNHSSDVLLEPPGPPGESDQDKAARLEALHSQRVWLANLLMGSGESDELLDETGGPPGESEADRAARLEALHSQRAWLANLMLSTGDSDWLEKAEGPPGESEEDRVARLDALRAQRAWLANLMQGMGDSDSLDDTEGMDKAARLEALLAQRAWLAGLMAGLGVSLDMLENEGENDADKAARIEALRSQRAWLAALLVAMSPDNSTRVSARDDEEMARAWELEQTRLALEAAQREADAFDTIKVFPRLPPAPESSRDDASNAEYQTGFVPDMKVYNRLARKQGWRICPHCESGCDVCFPDGSGICASCSTRFRWASAEPLVPPQTLAEVRRETKLRHTEMLAHLHEDEKLTIQMAASRYWLEASADCSTRAKASLHLYRAAIALPLALSLPILKKRAEELRNVAESAAMTEKTLLTPTIAHRASKLVHERYSSPLVPTPGWQRLEGAGGEASPEAVVLTPNTHDGRKMFSQPIIVANPRRAPNKARCTPTSSRSPHTPIRE</sequence>
<dbReference type="AlphaFoldDB" id="A0A7S3TIW3"/>
<feature type="region of interest" description="Disordered" evidence="1">
    <location>
        <begin position="87"/>
        <end position="136"/>
    </location>
</feature>
<proteinExistence type="predicted"/>
<organism evidence="2">
    <name type="scientific">Strombidinopsis acuminata</name>
    <dbReference type="NCBI Taxonomy" id="141414"/>
    <lineage>
        <taxon>Eukaryota</taxon>
        <taxon>Sar</taxon>
        <taxon>Alveolata</taxon>
        <taxon>Ciliophora</taxon>
        <taxon>Intramacronucleata</taxon>
        <taxon>Spirotrichea</taxon>
        <taxon>Choreotrichia</taxon>
        <taxon>Choreotrichida</taxon>
        <taxon>Strombidinopsidae</taxon>
        <taxon>Strombidinopsis</taxon>
    </lineage>
</organism>
<protein>
    <submittedName>
        <fullName evidence="2">Uncharacterized protein</fullName>
    </submittedName>
</protein>
<name>A0A7S3TIW3_9SPIT</name>
<evidence type="ECO:0000313" key="2">
    <source>
        <dbReference type="EMBL" id="CAE0585718.1"/>
    </source>
</evidence>
<feature type="region of interest" description="Disordered" evidence="1">
    <location>
        <begin position="172"/>
        <end position="191"/>
    </location>
</feature>
<feature type="region of interest" description="Disordered" evidence="1">
    <location>
        <begin position="798"/>
        <end position="822"/>
    </location>
</feature>
<accession>A0A7S3TIW3</accession>